<comment type="subunit">
    <text evidence="2">Interacts with the C-terminal region of Rne.</text>
</comment>
<sequence length="139" mass="15975">MASTYPALTEEQIEYYEQIKIETRDIIKNLLDDGSLPDALYLIEHHFASDDFEQLENLAVEAFKLDFEVTDAEELEDENGEVFFACDVVCEMNLVAEKIDEQVELMIKLAGKFNCEYDGWGTYFEDGSDEDDGVIFDDE</sequence>
<dbReference type="InterPro" id="IPR036701">
    <property type="entry name" value="RraB-like_sf"/>
</dbReference>
<accession>A0A1I0CAM9</accession>
<dbReference type="AlphaFoldDB" id="A0A1I0CAM9"/>
<keyword evidence="5" id="KW-1185">Reference proteome</keyword>
<dbReference type="EMBL" id="FOHV01000010">
    <property type="protein sequence ID" value="SET16465.1"/>
    <property type="molecule type" value="Genomic_DNA"/>
</dbReference>
<dbReference type="Pfam" id="PF06877">
    <property type="entry name" value="RraB"/>
    <property type="match status" value="1"/>
</dbReference>
<feature type="domain" description="Regulator of ribonuclease activity B" evidence="3">
    <location>
        <begin position="21"/>
        <end position="122"/>
    </location>
</feature>
<dbReference type="GO" id="GO:0019899">
    <property type="term" value="F:enzyme binding"/>
    <property type="evidence" value="ECO:0007669"/>
    <property type="project" value="UniProtKB-UniRule"/>
</dbReference>
<keyword evidence="1 2" id="KW-0963">Cytoplasm</keyword>
<dbReference type="SUPFAM" id="SSF89946">
    <property type="entry name" value="Hypothetical protein VC0424"/>
    <property type="match status" value="1"/>
</dbReference>
<organism evidence="4 5">
    <name type="scientific">Thorsellia anophelis DSM 18579</name>
    <dbReference type="NCBI Taxonomy" id="1123402"/>
    <lineage>
        <taxon>Bacteria</taxon>
        <taxon>Pseudomonadati</taxon>
        <taxon>Pseudomonadota</taxon>
        <taxon>Gammaproteobacteria</taxon>
        <taxon>Enterobacterales</taxon>
        <taxon>Thorselliaceae</taxon>
        <taxon>Thorsellia</taxon>
    </lineage>
</organism>
<evidence type="ECO:0000259" key="3">
    <source>
        <dbReference type="Pfam" id="PF06877"/>
    </source>
</evidence>
<gene>
    <name evidence="2" type="primary">rraB</name>
    <name evidence="4" type="ORF">SAMN02583745_01547</name>
</gene>
<comment type="function">
    <text evidence="2">Globally modulates RNA abundance by binding to RNase E (Rne) and regulating its endonucleolytic activity. Can modulate Rne action in a substrate-dependent manner by altering the composition of the degradosome.</text>
</comment>
<evidence type="ECO:0000313" key="5">
    <source>
        <dbReference type="Proteomes" id="UP000242642"/>
    </source>
</evidence>
<dbReference type="Proteomes" id="UP000242642">
    <property type="component" value="Unassembled WGS sequence"/>
</dbReference>
<name>A0A1I0CAM9_9GAMM</name>
<dbReference type="OrthoDB" id="7065464at2"/>
<dbReference type="InterPro" id="IPR009671">
    <property type="entry name" value="RraB_dom"/>
</dbReference>
<dbReference type="PIRSF" id="PIRSF018193">
    <property type="entry name" value="UCP018193"/>
    <property type="match status" value="1"/>
</dbReference>
<comment type="similarity">
    <text evidence="2">Belongs to the RraB family.</text>
</comment>
<evidence type="ECO:0000256" key="2">
    <source>
        <dbReference type="HAMAP-Rule" id="MF_01888"/>
    </source>
</evidence>
<reference evidence="5" key="1">
    <citation type="submission" date="2016-10" db="EMBL/GenBank/DDBJ databases">
        <authorList>
            <person name="Varghese N."/>
            <person name="Submissions S."/>
        </authorList>
    </citation>
    <scope>NUCLEOTIDE SEQUENCE [LARGE SCALE GENOMIC DNA]</scope>
    <source>
        <strain evidence="5">DSM 18579</strain>
    </source>
</reference>
<comment type="subcellular location">
    <subcellularLocation>
        <location evidence="2">Cytoplasm</location>
    </subcellularLocation>
</comment>
<dbReference type="HAMAP" id="MF_01888">
    <property type="entry name" value="RraB"/>
    <property type="match status" value="1"/>
</dbReference>
<dbReference type="GO" id="GO:0005737">
    <property type="term" value="C:cytoplasm"/>
    <property type="evidence" value="ECO:0007669"/>
    <property type="project" value="UniProtKB-SubCell"/>
</dbReference>
<dbReference type="InterPro" id="IPR016716">
    <property type="entry name" value="RraB"/>
</dbReference>
<dbReference type="NCBIfam" id="NF008393">
    <property type="entry name" value="PRK11191.1"/>
    <property type="match status" value="1"/>
</dbReference>
<dbReference type="STRING" id="1123402.SAMN02583745_01547"/>
<dbReference type="GO" id="GO:0060698">
    <property type="term" value="F:endoribonuclease inhibitor activity"/>
    <property type="evidence" value="ECO:0007669"/>
    <property type="project" value="UniProtKB-UniRule"/>
</dbReference>
<dbReference type="RefSeq" id="WP_093319342.1">
    <property type="nucleotide sequence ID" value="NZ_FOHV01000010.1"/>
</dbReference>
<evidence type="ECO:0000313" key="4">
    <source>
        <dbReference type="EMBL" id="SET16465.1"/>
    </source>
</evidence>
<proteinExistence type="inferred from homology"/>
<dbReference type="Gene3D" id="3.30.70.970">
    <property type="entry name" value="RraB-like"/>
    <property type="match status" value="1"/>
</dbReference>
<protein>
    <recommendedName>
        <fullName evidence="2">Regulator of ribonuclease activity B</fullName>
    </recommendedName>
</protein>
<evidence type="ECO:0000256" key="1">
    <source>
        <dbReference type="ARBA" id="ARBA00022490"/>
    </source>
</evidence>